<feature type="binding site" evidence="5">
    <location>
        <position position="237"/>
    </location>
    <ligand>
        <name>isopentenyl diphosphate</name>
        <dbReference type="ChEBI" id="CHEBI:128769"/>
    </ligand>
</feature>
<proteinExistence type="inferred from homology"/>
<feature type="binding site" evidence="5">
    <location>
        <position position="136"/>
    </location>
    <ligand>
        <name>dimethylallyl diphosphate</name>
        <dbReference type="ChEBI" id="CHEBI:57623"/>
    </ligand>
</feature>
<dbReference type="Gene3D" id="3.40.50.11270">
    <property type="match status" value="1"/>
</dbReference>
<feature type="binding site" evidence="5">
    <location>
        <position position="86"/>
    </location>
    <ligand>
        <name>dimethylallyl diphosphate</name>
        <dbReference type="ChEBI" id="CHEBI:57623"/>
    </ligand>
</feature>
<keyword evidence="2 5" id="KW-0479">Metal-binding</keyword>
<accession>A0A9D1MY18</accession>
<comment type="catalytic activity">
    <reaction evidence="5">
        <text>dimethylallyl diphosphate + 2 oxidized [2Fe-2S]-[ferredoxin] + H2O = (2E)-4-hydroxy-3-methylbut-2-enyl diphosphate + 2 reduced [2Fe-2S]-[ferredoxin] + 2 H(+)</text>
        <dbReference type="Rhea" id="RHEA:24825"/>
        <dbReference type="Rhea" id="RHEA-COMP:10000"/>
        <dbReference type="Rhea" id="RHEA-COMP:10001"/>
        <dbReference type="ChEBI" id="CHEBI:15377"/>
        <dbReference type="ChEBI" id="CHEBI:15378"/>
        <dbReference type="ChEBI" id="CHEBI:33737"/>
        <dbReference type="ChEBI" id="CHEBI:33738"/>
        <dbReference type="ChEBI" id="CHEBI:57623"/>
        <dbReference type="ChEBI" id="CHEBI:128753"/>
        <dbReference type="EC" id="1.17.7.4"/>
    </reaction>
</comment>
<evidence type="ECO:0000256" key="1">
    <source>
        <dbReference type="ARBA" id="ARBA00022485"/>
    </source>
</evidence>
<dbReference type="CDD" id="cd13944">
    <property type="entry name" value="lytB_ispH"/>
    <property type="match status" value="1"/>
</dbReference>
<dbReference type="GO" id="GO:0016114">
    <property type="term" value="P:terpenoid biosynthetic process"/>
    <property type="evidence" value="ECO:0007669"/>
    <property type="project" value="UniProtKB-UniRule"/>
</dbReference>
<feature type="binding site" evidence="5">
    <location>
        <position position="181"/>
    </location>
    <ligand>
        <name>(2E)-4-hydroxy-3-methylbut-2-enyl diphosphate</name>
        <dbReference type="ChEBI" id="CHEBI:128753"/>
    </ligand>
</feature>
<dbReference type="EC" id="1.17.7.4" evidence="5"/>
<feature type="binding site" evidence="5">
    <location>
        <position position="136"/>
    </location>
    <ligand>
        <name>isopentenyl diphosphate</name>
        <dbReference type="ChEBI" id="CHEBI:128769"/>
    </ligand>
</feature>
<dbReference type="GO" id="GO:0051539">
    <property type="term" value="F:4 iron, 4 sulfur cluster binding"/>
    <property type="evidence" value="ECO:0007669"/>
    <property type="project" value="UniProtKB-UniRule"/>
</dbReference>
<dbReference type="PANTHER" id="PTHR30426:SF0">
    <property type="entry name" value="4-HYDROXY-3-METHYLBUT-2-ENYL DIPHOSPHATE REDUCTASE"/>
    <property type="match status" value="1"/>
</dbReference>
<keyword evidence="3 5" id="KW-0408">Iron</keyword>
<name>A0A9D1MY18_9CLOT</name>
<feature type="binding site" evidence="5">
    <location>
        <position position="54"/>
    </location>
    <ligand>
        <name>isopentenyl diphosphate</name>
        <dbReference type="ChEBI" id="CHEBI:128769"/>
    </ligand>
</feature>
<evidence type="ECO:0000256" key="5">
    <source>
        <dbReference type="HAMAP-Rule" id="MF_00191"/>
    </source>
</evidence>
<comment type="similarity">
    <text evidence="5">Belongs to the IspH family.</text>
</comment>
<feature type="active site" description="Proton donor" evidence="5">
    <location>
        <position position="138"/>
    </location>
</feature>
<evidence type="ECO:0000256" key="2">
    <source>
        <dbReference type="ARBA" id="ARBA00022723"/>
    </source>
</evidence>
<feature type="binding site" evidence="5">
    <location>
        <position position="86"/>
    </location>
    <ligand>
        <name>isopentenyl diphosphate</name>
        <dbReference type="ChEBI" id="CHEBI:128769"/>
    </ligand>
</feature>
<feature type="binding site" evidence="5">
    <location>
        <position position="54"/>
    </location>
    <ligand>
        <name>(2E)-4-hydroxy-3-methylbut-2-enyl diphosphate</name>
        <dbReference type="ChEBI" id="CHEBI:128753"/>
    </ligand>
</feature>
<feature type="binding site" evidence="5">
    <location>
        <position position="237"/>
    </location>
    <ligand>
        <name>dimethylallyl diphosphate</name>
        <dbReference type="ChEBI" id="CHEBI:57623"/>
    </ligand>
</feature>
<reference evidence="6" key="1">
    <citation type="submission" date="2020-10" db="EMBL/GenBank/DDBJ databases">
        <authorList>
            <person name="Gilroy R."/>
        </authorList>
    </citation>
    <scope>NUCLEOTIDE SEQUENCE</scope>
    <source>
        <strain evidence="6">CHK154-7741</strain>
    </source>
</reference>
<dbReference type="HAMAP" id="MF_00191">
    <property type="entry name" value="IspH"/>
    <property type="match status" value="1"/>
</dbReference>
<dbReference type="Proteomes" id="UP000886748">
    <property type="component" value="Unassembled WGS sequence"/>
</dbReference>
<dbReference type="AlphaFoldDB" id="A0A9D1MY18"/>
<feature type="binding site" evidence="5">
    <location>
        <position position="282"/>
    </location>
    <ligand>
        <name>(2E)-4-hydroxy-3-methylbut-2-enyl diphosphate</name>
        <dbReference type="ChEBI" id="CHEBI:128753"/>
    </ligand>
</feature>
<dbReference type="GO" id="GO:0051745">
    <property type="term" value="F:4-hydroxy-3-methylbut-2-enyl diphosphate reductase activity"/>
    <property type="evidence" value="ECO:0007669"/>
    <property type="project" value="UniProtKB-UniRule"/>
</dbReference>
<comment type="pathway">
    <text evidence="5">Isoprenoid biosynthesis; dimethylallyl diphosphate biosynthesis; dimethylallyl diphosphate from (2E)-4-hydroxy-3-methylbutenyl diphosphate: step 1/1.</text>
</comment>
<reference evidence="6" key="2">
    <citation type="journal article" date="2021" name="PeerJ">
        <title>Extensive microbial diversity within the chicken gut microbiome revealed by metagenomics and culture.</title>
        <authorList>
            <person name="Gilroy R."/>
            <person name="Ravi A."/>
            <person name="Getino M."/>
            <person name="Pursley I."/>
            <person name="Horton D.L."/>
            <person name="Alikhan N.F."/>
            <person name="Baker D."/>
            <person name="Gharbi K."/>
            <person name="Hall N."/>
            <person name="Watson M."/>
            <person name="Adriaenssens E.M."/>
            <person name="Foster-Nyarko E."/>
            <person name="Jarju S."/>
            <person name="Secka A."/>
            <person name="Antonio M."/>
            <person name="Oren A."/>
            <person name="Chaudhuri R.R."/>
            <person name="La Ragione R."/>
            <person name="Hildebrand F."/>
            <person name="Pallen M.J."/>
        </authorList>
    </citation>
    <scope>NUCLEOTIDE SEQUENCE</scope>
    <source>
        <strain evidence="6">CHK154-7741</strain>
    </source>
</reference>
<feature type="binding site" evidence="5">
    <location>
        <position position="136"/>
    </location>
    <ligand>
        <name>(2E)-4-hydroxy-3-methylbut-2-enyl diphosphate</name>
        <dbReference type="ChEBI" id="CHEBI:128753"/>
    </ligand>
</feature>
<comment type="cofactor">
    <cofactor evidence="5">
        <name>[4Fe-4S] cluster</name>
        <dbReference type="ChEBI" id="CHEBI:49883"/>
    </cofactor>
    <text evidence="5">Binds 1 [4Fe-4S] cluster per subunit.</text>
</comment>
<dbReference type="NCBIfam" id="TIGR00216">
    <property type="entry name" value="ispH_lytB"/>
    <property type="match status" value="1"/>
</dbReference>
<evidence type="ECO:0000256" key="4">
    <source>
        <dbReference type="ARBA" id="ARBA00023014"/>
    </source>
</evidence>
<dbReference type="EMBL" id="DVOD01000008">
    <property type="protein sequence ID" value="HIU91648.1"/>
    <property type="molecule type" value="Genomic_DNA"/>
</dbReference>
<organism evidence="6 7">
    <name type="scientific">Candidatus Limenecus avicola</name>
    <dbReference type="NCBI Taxonomy" id="2840847"/>
    <lineage>
        <taxon>Bacteria</taxon>
        <taxon>Bacillati</taxon>
        <taxon>Bacillota</taxon>
        <taxon>Clostridia</taxon>
        <taxon>Eubacteriales</taxon>
        <taxon>Clostridiaceae</taxon>
        <taxon>Clostridiaceae incertae sedis</taxon>
        <taxon>Candidatus Limenecus</taxon>
    </lineage>
</organism>
<sequence>MRLKDWMYLHLKKNIKLAKHAGFCYGVKRAVETTKKLKNENPDKEIFVLGELIHNSHVINELSGLGIHTVDELPCSKTGVCVIRSHGAAPEVFENAKAKGYDVVDLTCFDVKKVQQKAIQLVQEGFLLVIVGKPEHPEVCAIKANAQPHGEHVIVAPDTESLKEFEEEIIKHKRVGVVVQTTQRIENLKSVVNYLLPLAKEVKVFNTICASTSLRQSEAKSLALESDLMVVVGSKKSANTTHLAEILSGITSTIHIETDEELKNYDSLIKNAQNIGVTAGASTPDAIIENVINKLNNY</sequence>
<protein>
    <recommendedName>
        <fullName evidence="5">4-hydroxy-3-methylbut-2-enyl diphosphate reductase</fullName>
        <shortName evidence="5">HMBPP reductase</shortName>
        <ecNumber evidence="5">1.17.7.4</ecNumber>
    </recommendedName>
</protein>
<feature type="binding site" evidence="5">
    <location>
        <position position="237"/>
    </location>
    <ligand>
        <name>(2E)-4-hydroxy-3-methylbut-2-enyl diphosphate</name>
        <dbReference type="ChEBI" id="CHEBI:128753"/>
    </ligand>
</feature>
<dbReference type="GO" id="GO:0019288">
    <property type="term" value="P:isopentenyl diphosphate biosynthetic process, methylerythritol 4-phosphate pathway"/>
    <property type="evidence" value="ECO:0007669"/>
    <property type="project" value="UniProtKB-UniRule"/>
</dbReference>
<feature type="binding site" evidence="5">
    <location>
        <position position="239"/>
    </location>
    <ligand>
        <name>isopentenyl diphosphate</name>
        <dbReference type="ChEBI" id="CHEBI:128769"/>
    </ligand>
</feature>
<feature type="binding site" evidence="5">
    <location>
        <position position="239"/>
    </location>
    <ligand>
        <name>dimethylallyl diphosphate</name>
        <dbReference type="ChEBI" id="CHEBI:57623"/>
    </ligand>
</feature>
<comment type="catalytic activity">
    <reaction evidence="5">
        <text>isopentenyl diphosphate + 2 oxidized [2Fe-2S]-[ferredoxin] + H2O = (2E)-4-hydroxy-3-methylbut-2-enyl diphosphate + 2 reduced [2Fe-2S]-[ferredoxin] + 2 H(+)</text>
        <dbReference type="Rhea" id="RHEA:24488"/>
        <dbReference type="Rhea" id="RHEA-COMP:10000"/>
        <dbReference type="Rhea" id="RHEA-COMP:10001"/>
        <dbReference type="ChEBI" id="CHEBI:15377"/>
        <dbReference type="ChEBI" id="CHEBI:15378"/>
        <dbReference type="ChEBI" id="CHEBI:33737"/>
        <dbReference type="ChEBI" id="CHEBI:33738"/>
        <dbReference type="ChEBI" id="CHEBI:128753"/>
        <dbReference type="ChEBI" id="CHEBI:128769"/>
        <dbReference type="EC" id="1.17.7.4"/>
    </reaction>
</comment>
<feature type="binding site" evidence="5">
    <location>
        <position position="108"/>
    </location>
    <ligand>
        <name>[4Fe-4S] cluster</name>
        <dbReference type="ChEBI" id="CHEBI:49883"/>
    </ligand>
</feature>
<keyword evidence="5 6" id="KW-0560">Oxidoreductase</keyword>
<evidence type="ECO:0000256" key="3">
    <source>
        <dbReference type="ARBA" id="ARBA00023004"/>
    </source>
</evidence>
<dbReference type="GO" id="GO:0046872">
    <property type="term" value="F:metal ion binding"/>
    <property type="evidence" value="ECO:0007669"/>
    <property type="project" value="UniProtKB-KW"/>
</dbReference>
<dbReference type="PANTHER" id="PTHR30426">
    <property type="entry name" value="4-HYDROXY-3-METHYLBUT-2-ENYL DIPHOSPHATE REDUCTASE"/>
    <property type="match status" value="1"/>
</dbReference>
<comment type="caution">
    <text evidence="6">The sequence shown here is derived from an EMBL/GenBank/DDBJ whole genome shotgun (WGS) entry which is preliminary data.</text>
</comment>
<dbReference type="InterPro" id="IPR003451">
    <property type="entry name" value="LytB/IspH"/>
</dbReference>
<keyword evidence="5" id="KW-0414">Isoprene biosynthesis</keyword>
<feature type="binding site" evidence="5">
    <location>
        <position position="282"/>
    </location>
    <ligand>
        <name>isopentenyl diphosphate</name>
        <dbReference type="ChEBI" id="CHEBI:128769"/>
    </ligand>
</feature>
<comment type="function">
    <text evidence="5">Catalyzes the conversion of 1-hydroxy-2-methyl-2-(E)-butenyl 4-diphosphate (HMBPP) into a mixture of isopentenyl diphosphate (IPP) and dimethylallyl diphosphate (DMAPP). Acts in the terminal step of the DOXP/MEP pathway for isoprenoid precursor biosynthesis.</text>
</comment>
<keyword evidence="4 5" id="KW-0411">Iron-sulfur</keyword>
<feature type="binding site" evidence="5">
    <location>
        <position position="239"/>
    </location>
    <ligand>
        <name>(2E)-4-hydroxy-3-methylbut-2-enyl diphosphate</name>
        <dbReference type="ChEBI" id="CHEBI:128753"/>
    </ligand>
</feature>
<comment type="caution">
    <text evidence="5">Lacks conserved residue(s) required for the propagation of feature annotation.</text>
</comment>
<feature type="binding site" evidence="5">
    <location>
        <position position="282"/>
    </location>
    <ligand>
        <name>dimethylallyl diphosphate</name>
        <dbReference type="ChEBI" id="CHEBI:57623"/>
    </ligand>
</feature>
<gene>
    <name evidence="5 6" type="primary">ispH</name>
    <name evidence="6" type="ORF">IAD26_00790</name>
</gene>
<feature type="binding site" evidence="5">
    <location>
        <position position="54"/>
    </location>
    <ligand>
        <name>dimethylallyl diphosphate</name>
        <dbReference type="ChEBI" id="CHEBI:57623"/>
    </ligand>
</feature>
<dbReference type="Gene3D" id="3.40.1010.20">
    <property type="entry name" value="4-hydroxy-3-methylbut-2-enyl diphosphate reductase, catalytic domain"/>
    <property type="match status" value="2"/>
</dbReference>
<comment type="pathway">
    <text evidence="5">Isoprenoid biosynthesis; isopentenyl diphosphate biosynthesis via DXP pathway; isopentenyl diphosphate from 1-deoxy-D-xylulose 5-phosphate: step 6/6.</text>
</comment>
<evidence type="ECO:0000313" key="6">
    <source>
        <dbReference type="EMBL" id="HIU91648.1"/>
    </source>
</evidence>
<dbReference type="GO" id="GO:0050992">
    <property type="term" value="P:dimethylallyl diphosphate biosynthetic process"/>
    <property type="evidence" value="ECO:0007669"/>
    <property type="project" value="UniProtKB-UniRule"/>
</dbReference>
<evidence type="ECO:0000313" key="7">
    <source>
        <dbReference type="Proteomes" id="UP000886748"/>
    </source>
</evidence>
<feature type="binding site" evidence="5">
    <location>
        <position position="24"/>
    </location>
    <ligand>
        <name>[4Fe-4S] cluster</name>
        <dbReference type="ChEBI" id="CHEBI:49883"/>
    </ligand>
</feature>
<feature type="binding site" evidence="5">
    <location>
        <position position="86"/>
    </location>
    <ligand>
        <name>(2E)-4-hydroxy-3-methylbut-2-enyl diphosphate</name>
        <dbReference type="ChEBI" id="CHEBI:128753"/>
    </ligand>
</feature>
<keyword evidence="1 5" id="KW-0004">4Fe-4S</keyword>
<feature type="binding site" evidence="5">
    <location>
        <position position="209"/>
    </location>
    <ligand>
        <name>[4Fe-4S] cluster</name>
        <dbReference type="ChEBI" id="CHEBI:49883"/>
    </ligand>
</feature>
<dbReference type="Pfam" id="PF02401">
    <property type="entry name" value="LYTB"/>
    <property type="match status" value="1"/>
</dbReference>